<dbReference type="Proteomes" id="UP000265000">
    <property type="component" value="Unplaced"/>
</dbReference>
<dbReference type="GO" id="GO:0032543">
    <property type="term" value="P:mitochondrial translation"/>
    <property type="evidence" value="ECO:0007669"/>
    <property type="project" value="TreeGrafter"/>
</dbReference>
<dbReference type="OrthoDB" id="275582at2759"/>
<dbReference type="PANTHER" id="PTHR12059">
    <property type="entry name" value="RIBOSOMAL PROTEIN L23-RELATED"/>
    <property type="match status" value="1"/>
</dbReference>
<dbReference type="Ensembl" id="ENSFHET00000016234.1">
    <property type="protein sequence ID" value="ENSFHEP00000009722.1"/>
    <property type="gene ID" value="ENSFHEG00000010978.1"/>
</dbReference>
<dbReference type="GeneTree" id="ENSGT00390000007739"/>
<keyword evidence="10" id="KW-1185">Reference proteome</keyword>
<keyword evidence="4" id="KW-0496">Mitochondrion</keyword>
<accession>A0A3Q2PBC3</accession>
<dbReference type="AlphaFoldDB" id="A0A3Q2PBC3"/>
<keyword evidence="3" id="KW-0689">Ribosomal protein</keyword>
<dbReference type="STRING" id="8078.ENSFHEP00000009722"/>
<evidence type="ECO:0000256" key="7">
    <source>
        <dbReference type="ARBA" id="ARBA00041375"/>
    </source>
</evidence>
<evidence type="ECO:0000256" key="8">
    <source>
        <dbReference type="SAM" id="MobiDB-lite"/>
    </source>
</evidence>
<reference evidence="9" key="1">
    <citation type="submission" date="2025-08" db="UniProtKB">
        <authorList>
            <consortium name="Ensembl"/>
        </authorList>
    </citation>
    <scope>IDENTIFICATION</scope>
</reference>
<sequence length="205" mass="24125">MTRISKSSRNSHHYRAPLTRKHILARVAFSTFKNYKGELLAAYVSEHTVTAMPVTRVLHPLYQLGNPQLRIFRPNWFLTLVRPGKEQPPDTVQFRVPMEMTKYDVKNYLEKIYNVPVGEIRTRIQFGSNKKRNHLNQRVKKPDYKVAYVQLAQGQTFTFPDILLEKDRTPAEGSMEEMQEKFMEDEKQRQKLDPRRGGVTEWFGL</sequence>
<evidence type="ECO:0000256" key="2">
    <source>
        <dbReference type="ARBA" id="ARBA00006700"/>
    </source>
</evidence>
<comment type="subcellular location">
    <subcellularLocation>
        <location evidence="1">Mitochondrion</location>
    </subcellularLocation>
</comment>
<dbReference type="GeneID" id="105918212"/>
<dbReference type="CTD" id="6150"/>
<evidence type="ECO:0000256" key="3">
    <source>
        <dbReference type="ARBA" id="ARBA00022980"/>
    </source>
</evidence>
<evidence type="ECO:0000256" key="6">
    <source>
        <dbReference type="ARBA" id="ARBA00039977"/>
    </source>
</evidence>
<keyword evidence="5" id="KW-0687">Ribonucleoprotein</keyword>
<dbReference type="InterPro" id="IPR013025">
    <property type="entry name" value="Ribosomal_uL23-like"/>
</dbReference>
<dbReference type="PANTHER" id="PTHR12059:SF5">
    <property type="entry name" value="LARGE RIBOSOMAL SUBUNIT PROTEIN UL23M"/>
    <property type="match status" value="1"/>
</dbReference>
<feature type="compositionally biased region" description="Basic and acidic residues" evidence="8">
    <location>
        <begin position="178"/>
        <end position="198"/>
    </location>
</feature>
<evidence type="ECO:0000256" key="1">
    <source>
        <dbReference type="ARBA" id="ARBA00004173"/>
    </source>
</evidence>
<dbReference type="InterPro" id="IPR012677">
    <property type="entry name" value="Nucleotide-bd_a/b_plait_sf"/>
</dbReference>
<dbReference type="SUPFAM" id="SSF54189">
    <property type="entry name" value="Ribosomal proteins S24e, L23 and L15e"/>
    <property type="match status" value="1"/>
</dbReference>
<evidence type="ECO:0000256" key="5">
    <source>
        <dbReference type="ARBA" id="ARBA00023274"/>
    </source>
</evidence>
<dbReference type="InterPro" id="IPR012678">
    <property type="entry name" value="Ribosomal_uL23/eL15/eS24_sf"/>
</dbReference>
<evidence type="ECO:0000313" key="10">
    <source>
        <dbReference type="Proteomes" id="UP000265000"/>
    </source>
</evidence>
<dbReference type="FunFam" id="3.30.70.330:FF:000284">
    <property type="entry name" value="39S ribosomal protein L23, mitochondrial"/>
    <property type="match status" value="1"/>
</dbReference>
<dbReference type="Pfam" id="PF00276">
    <property type="entry name" value="Ribosomal_L23"/>
    <property type="match status" value="1"/>
</dbReference>
<comment type="similarity">
    <text evidence="2">Belongs to the universal ribosomal protein uL23 family.</text>
</comment>
<organism evidence="9 10">
    <name type="scientific">Fundulus heteroclitus</name>
    <name type="common">Killifish</name>
    <name type="synonym">Mummichog</name>
    <dbReference type="NCBI Taxonomy" id="8078"/>
    <lineage>
        <taxon>Eukaryota</taxon>
        <taxon>Metazoa</taxon>
        <taxon>Chordata</taxon>
        <taxon>Craniata</taxon>
        <taxon>Vertebrata</taxon>
        <taxon>Euteleostomi</taxon>
        <taxon>Actinopterygii</taxon>
        <taxon>Neopterygii</taxon>
        <taxon>Teleostei</taxon>
        <taxon>Neoteleostei</taxon>
        <taxon>Acanthomorphata</taxon>
        <taxon>Ovalentaria</taxon>
        <taxon>Atherinomorphae</taxon>
        <taxon>Cyprinodontiformes</taxon>
        <taxon>Fundulidae</taxon>
        <taxon>Fundulus</taxon>
    </lineage>
</organism>
<feature type="region of interest" description="Disordered" evidence="8">
    <location>
        <begin position="171"/>
        <end position="199"/>
    </location>
</feature>
<dbReference type="Gene3D" id="3.30.70.330">
    <property type="match status" value="1"/>
</dbReference>
<proteinExistence type="inferred from homology"/>
<evidence type="ECO:0000313" key="9">
    <source>
        <dbReference type="Ensembl" id="ENSFHEP00000009722.1"/>
    </source>
</evidence>
<dbReference type="GO" id="GO:0005762">
    <property type="term" value="C:mitochondrial large ribosomal subunit"/>
    <property type="evidence" value="ECO:0007669"/>
    <property type="project" value="TreeGrafter"/>
</dbReference>
<protein>
    <recommendedName>
        <fullName evidence="6">Large ribosomal subunit protein uL23m</fullName>
    </recommendedName>
    <alternativeName>
        <fullName evidence="7">39S ribosomal protein L23, mitochondrial</fullName>
    </alternativeName>
</protein>
<dbReference type="GO" id="GO:0003735">
    <property type="term" value="F:structural constituent of ribosome"/>
    <property type="evidence" value="ECO:0007669"/>
    <property type="project" value="InterPro"/>
</dbReference>
<evidence type="ECO:0000256" key="4">
    <source>
        <dbReference type="ARBA" id="ARBA00023128"/>
    </source>
</evidence>
<name>A0A3Q2PBC3_FUNHE</name>
<reference evidence="9" key="2">
    <citation type="submission" date="2025-09" db="UniProtKB">
        <authorList>
            <consortium name="Ensembl"/>
        </authorList>
    </citation>
    <scope>IDENTIFICATION</scope>
</reference>